<dbReference type="AlphaFoldDB" id="A0A6A5S4Z6"/>
<reference evidence="1" key="1">
    <citation type="journal article" date="2020" name="Stud. Mycol.">
        <title>101 Dothideomycetes genomes: a test case for predicting lifestyles and emergence of pathogens.</title>
        <authorList>
            <person name="Haridas S."/>
            <person name="Albert R."/>
            <person name="Binder M."/>
            <person name="Bloem J."/>
            <person name="Labutti K."/>
            <person name="Salamov A."/>
            <person name="Andreopoulos B."/>
            <person name="Baker S."/>
            <person name="Barry K."/>
            <person name="Bills G."/>
            <person name="Bluhm B."/>
            <person name="Cannon C."/>
            <person name="Castanera R."/>
            <person name="Culley D."/>
            <person name="Daum C."/>
            <person name="Ezra D."/>
            <person name="Gonzalez J."/>
            <person name="Henrissat B."/>
            <person name="Kuo A."/>
            <person name="Liang C."/>
            <person name="Lipzen A."/>
            <person name="Lutzoni F."/>
            <person name="Magnuson J."/>
            <person name="Mondo S."/>
            <person name="Nolan M."/>
            <person name="Ohm R."/>
            <person name="Pangilinan J."/>
            <person name="Park H.-J."/>
            <person name="Ramirez L."/>
            <person name="Alfaro M."/>
            <person name="Sun H."/>
            <person name="Tritt A."/>
            <person name="Yoshinaga Y."/>
            <person name="Zwiers L.-H."/>
            <person name="Turgeon B."/>
            <person name="Goodwin S."/>
            <person name="Spatafora J."/>
            <person name="Crous P."/>
            <person name="Grigoriev I."/>
        </authorList>
    </citation>
    <scope>NUCLEOTIDE SEQUENCE</scope>
    <source>
        <strain evidence="1">CBS 161.51</strain>
    </source>
</reference>
<proteinExistence type="predicted"/>
<keyword evidence="2" id="KW-1185">Reference proteome</keyword>
<protein>
    <submittedName>
        <fullName evidence="1">Uncharacterized protein</fullName>
    </submittedName>
</protein>
<accession>A0A6A5S4Z6</accession>
<sequence length="168" mass="18611">MREAVRLQDRAMNREMTHLITLYGTAPSHFSKPTNATKLDTCASLRKFGPTPWHLPPSSPPVHITDTVSCPPEGQCILSSILPPPSRYPNTIAAAKILLCKVARAPVLQTSKRGRCTLPKRARYRRSINRVGVRLCVGQDRSPVSSRHRKEVQSPISPAVFGLLIVRT</sequence>
<dbReference type="EMBL" id="ML976404">
    <property type="protein sequence ID" value="KAF1934680.1"/>
    <property type="molecule type" value="Genomic_DNA"/>
</dbReference>
<gene>
    <name evidence="1" type="ORF">EJ02DRAFT_516858</name>
</gene>
<organism evidence="1 2">
    <name type="scientific">Clathrospora elynae</name>
    <dbReference type="NCBI Taxonomy" id="706981"/>
    <lineage>
        <taxon>Eukaryota</taxon>
        <taxon>Fungi</taxon>
        <taxon>Dikarya</taxon>
        <taxon>Ascomycota</taxon>
        <taxon>Pezizomycotina</taxon>
        <taxon>Dothideomycetes</taxon>
        <taxon>Pleosporomycetidae</taxon>
        <taxon>Pleosporales</taxon>
        <taxon>Diademaceae</taxon>
        <taxon>Clathrospora</taxon>
    </lineage>
</organism>
<evidence type="ECO:0000313" key="2">
    <source>
        <dbReference type="Proteomes" id="UP000800038"/>
    </source>
</evidence>
<evidence type="ECO:0000313" key="1">
    <source>
        <dbReference type="EMBL" id="KAF1934680.1"/>
    </source>
</evidence>
<dbReference type="Proteomes" id="UP000800038">
    <property type="component" value="Unassembled WGS sequence"/>
</dbReference>
<name>A0A6A5S4Z6_9PLEO</name>